<dbReference type="Proteomes" id="UP000215914">
    <property type="component" value="Chromosome 14"/>
</dbReference>
<dbReference type="InParanoid" id="A0A251SHD7"/>
<evidence type="ECO:0000313" key="2">
    <source>
        <dbReference type="EMBL" id="OTF97991.1"/>
    </source>
</evidence>
<reference evidence="2" key="2">
    <citation type="submission" date="2017-02" db="EMBL/GenBank/DDBJ databases">
        <title>Sunflower complete genome.</title>
        <authorList>
            <person name="Langlade N."/>
            <person name="Munos S."/>
        </authorList>
    </citation>
    <scope>NUCLEOTIDE SEQUENCE [LARGE SCALE GENOMIC DNA]</scope>
    <source>
        <tissue evidence="2">Leaves</tissue>
    </source>
</reference>
<sequence length="88" mass="9956">MFKILTQQLRPFSFSPRCPPVTSTYKKQGTLDFLVCCRSNGEEKTRSAIRLLFSSSPLLLHQEKIDNLFADLCNPPGLPNFNLILNPS</sequence>
<dbReference type="EMBL" id="CM007903">
    <property type="protein sequence ID" value="OTF97991.1"/>
    <property type="molecule type" value="Genomic_DNA"/>
</dbReference>
<organism evidence="2 3">
    <name type="scientific">Helianthus annuus</name>
    <name type="common">Common sunflower</name>
    <dbReference type="NCBI Taxonomy" id="4232"/>
    <lineage>
        <taxon>Eukaryota</taxon>
        <taxon>Viridiplantae</taxon>
        <taxon>Streptophyta</taxon>
        <taxon>Embryophyta</taxon>
        <taxon>Tracheophyta</taxon>
        <taxon>Spermatophyta</taxon>
        <taxon>Magnoliopsida</taxon>
        <taxon>eudicotyledons</taxon>
        <taxon>Gunneridae</taxon>
        <taxon>Pentapetalae</taxon>
        <taxon>asterids</taxon>
        <taxon>campanulids</taxon>
        <taxon>Asterales</taxon>
        <taxon>Asteraceae</taxon>
        <taxon>Asteroideae</taxon>
        <taxon>Heliantheae alliance</taxon>
        <taxon>Heliantheae</taxon>
        <taxon>Helianthus</taxon>
    </lineage>
</organism>
<protein>
    <submittedName>
        <fullName evidence="2">Uncharacterized protein</fullName>
    </submittedName>
</protein>
<accession>A0A251SHD7</accession>
<dbReference type="Gramene" id="mRNA:HanXRQr2_Chr14g0663341">
    <property type="protein sequence ID" value="CDS:HanXRQr2_Chr14g0663341.1"/>
    <property type="gene ID" value="HanXRQr2_Chr14g0663341"/>
</dbReference>
<keyword evidence="3" id="KW-1185">Reference proteome</keyword>
<gene>
    <name evidence="2" type="ORF">HannXRQ_Chr14g0440731</name>
    <name evidence="1" type="ORF">HanXRQr2_Chr14g0663341</name>
</gene>
<reference evidence="1" key="3">
    <citation type="submission" date="2020-06" db="EMBL/GenBank/DDBJ databases">
        <title>Helianthus annuus Genome sequencing and assembly Release 2.</title>
        <authorList>
            <person name="Gouzy J."/>
            <person name="Langlade N."/>
            <person name="Munos S."/>
        </authorList>
    </citation>
    <scope>NUCLEOTIDE SEQUENCE</scope>
    <source>
        <tissue evidence="1">Leaves</tissue>
    </source>
</reference>
<dbReference type="AlphaFoldDB" id="A0A251SHD7"/>
<evidence type="ECO:0000313" key="3">
    <source>
        <dbReference type="Proteomes" id="UP000215914"/>
    </source>
</evidence>
<evidence type="ECO:0000313" key="1">
    <source>
        <dbReference type="EMBL" id="KAF5770789.1"/>
    </source>
</evidence>
<name>A0A251SHD7_HELAN</name>
<reference evidence="1 3" key="1">
    <citation type="journal article" date="2017" name="Nature">
        <title>The sunflower genome provides insights into oil metabolism, flowering and Asterid evolution.</title>
        <authorList>
            <person name="Badouin H."/>
            <person name="Gouzy J."/>
            <person name="Grassa C.J."/>
            <person name="Murat F."/>
            <person name="Staton S.E."/>
            <person name="Cottret L."/>
            <person name="Lelandais-Briere C."/>
            <person name="Owens G.L."/>
            <person name="Carrere S."/>
            <person name="Mayjonade B."/>
            <person name="Legrand L."/>
            <person name="Gill N."/>
            <person name="Kane N.C."/>
            <person name="Bowers J.E."/>
            <person name="Hubner S."/>
            <person name="Bellec A."/>
            <person name="Berard A."/>
            <person name="Berges H."/>
            <person name="Blanchet N."/>
            <person name="Boniface M.C."/>
            <person name="Brunel D."/>
            <person name="Catrice O."/>
            <person name="Chaidir N."/>
            <person name="Claudel C."/>
            <person name="Donnadieu C."/>
            <person name="Faraut T."/>
            <person name="Fievet G."/>
            <person name="Helmstetter N."/>
            <person name="King M."/>
            <person name="Knapp S.J."/>
            <person name="Lai Z."/>
            <person name="Le Paslier M.C."/>
            <person name="Lippi Y."/>
            <person name="Lorenzon L."/>
            <person name="Mandel J.R."/>
            <person name="Marage G."/>
            <person name="Marchand G."/>
            <person name="Marquand E."/>
            <person name="Bret-Mestries E."/>
            <person name="Morien E."/>
            <person name="Nambeesan S."/>
            <person name="Nguyen T."/>
            <person name="Pegot-Espagnet P."/>
            <person name="Pouilly N."/>
            <person name="Raftis F."/>
            <person name="Sallet E."/>
            <person name="Schiex T."/>
            <person name="Thomas J."/>
            <person name="Vandecasteele C."/>
            <person name="Vares D."/>
            <person name="Vear F."/>
            <person name="Vautrin S."/>
            <person name="Crespi M."/>
            <person name="Mangin B."/>
            <person name="Burke J.M."/>
            <person name="Salse J."/>
            <person name="Munos S."/>
            <person name="Vincourt P."/>
            <person name="Rieseberg L.H."/>
            <person name="Langlade N.B."/>
        </authorList>
    </citation>
    <scope>NUCLEOTIDE SEQUENCE [LARGE SCALE GENOMIC DNA]</scope>
    <source>
        <strain evidence="3">cv. SF193</strain>
        <tissue evidence="1">Leaves</tissue>
    </source>
</reference>
<proteinExistence type="predicted"/>
<dbReference type="EMBL" id="MNCJ02000329">
    <property type="protein sequence ID" value="KAF5770789.1"/>
    <property type="molecule type" value="Genomic_DNA"/>
</dbReference>